<evidence type="ECO:0000259" key="1">
    <source>
        <dbReference type="Pfam" id="PF07238"/>
    </source>
</evidence>
<dbReference type="AlphaFoldDB" id="A0A345YIF9"/>
<keyword evidence="3" id="KW-1185">Reference proteome</keyword>
<dbReference type="GO" id="GO:0035438">
    <property type="term" value="F:cyclic-di-GMP binding"/>
    <property type="evidence" value="ECO:0007669"/>
    <property type="project" value="InterPro"/>
</dbReference>
<evidence type="ECO:0000313" key="2">
    <source>
        <dbReference type="EMBL" id="AXK43711.1"/>
    </source>
</evidence>
<gene>
    <name evidence="2" type="ORF">DVR09_14725</name>
</gene>
<dbReference type="InterPro" id="IPR009875">
    <property type="entry name" value="PilZ_domain"/>
</dbReference>
<dbReference type="OrthoDB" id="7553365at2"/>
<keyword evidence="2" id="KW-0614">Plasmid</keyword>
<accession>A0A345YIF9</accession>
<evidence type="ECO:0000313" key="3">
    <source>
        <dbReference type="Proteomes" id="UP000254508"/>
    </source>
</evidence>
<protein>
    <submittedName>
        <fullName evidence="2">PilZ domain-containing protein</fullName>
    </submittedName>
</protein>
<dbReference type="KEGG" id="err:DVR09_14725"/>
<name>A0A345YIF9_9SPHN</name>
<dbReference type="SUPFAM" id="SSF141371">
    <property type="entry name" value="PilZ domain-like"/>
    <property type="match status" value="1"/>
</dbReference>
<feature type="domain" description="PilZ" evidence="1">
    <location>
        <begin position="11"/>
        <end position="86"/>
    </location>
</feature>
<dbReference type="Pfam" id="PF07238">
    <property type="entry name" value="PilZ"/>
    <property type="match status" value="1"/>
</dbReference>
<sequence>MMKKMIEHTTENRSQARTHLFVAATLTWPNGSYAARLRNVSPDGAMLETKAGPRVGEQVDITRGTLSANGVVVWRMGERVGVRFHNPVVVADWLPSSAAGQQLVDETFRQLKGSSSSTEQRQTAPIEASATSNHQLVAIANRIDDLANALSNDAEVVRRYAGHLPILDVASQKLRKLGL</sequence>
<proteinExistence type="predicted"/>
<organism evidence="2 3">
    <name type="scientific">Erythrobacter aureus</name>
    <dbReference type="NCBI Taxonomy" id="2182384"/>
    <lineage>
        <taxon>Bacteria</taxon>
        <taxon>Pseudomonadati</taxon>
        <taxon>Pseudomonadota</taxon>
        <taxon>Alphaproteobacteria</taxon>
        <taxon>Sphingomonadales</taxon>
        <taxon>Erythrobacteraceae</taxon>
        <taxon>Erythrobacter/Porphyrobacter group</taxon>
        <taxon>Erythrobacter</taxon>
    </lineage>
</organism>
<dbReference type="Proteomes" id="UP000254508">
    <property type="component" value="Plasmid unnamed"/>
</dbReference>
<dbReference type="Gene3D" id="2.40.10.220">
    <property type="entry name" value="predicted glycosyltransferase like domains"/>
    <property type="match status" value="1"/>
</dbReference>
<geneLocation type="plasmid" evidence="2 3">
    <name>unnamed</name>
</geneLocation>
<dbReference type="EMBL" id="CP031358">
    <property type="protein sequence ID" value="AXK43711.1"/>
    <property type="molecule type" value="Genomic_DNA"/>
</dbReference>
<reference evidence="2 3" key="1">
    <citation type="submission" date="2018-07" db="EMBL/GenBank/DDBJ databases">
        <title>Genome sequence of Erythrobacter strain YH-07, an antagonistic bacterium isolated from Yellow Sea.</title>
        <authorList>
            <person name="Tang T."/>
            <person name="Liu Q."/>
            <person name="Sun X."/>
        </authorList>
    </citation>
    <scope>NUCLEOTIDE SEQUENCE [LARGE SCALE GENOMIC DNA]</scope>
    <source>
        <strain evidence="2 3">YH-07</strain>
        <plasmid evidence="2 3">unnamed</plasmid>
    </source>
</reference>